<comment type="caution">
    <text evidence="5">The sequence shown here is derived from an EMBL/GenBank/DDBJ whole genome shotgun (WGS) entry which is preliminary data.</text>
</comment>
<evidence type="ECO:0000256" key="2">
    <source>
        <dbReference type="ARBA" id="ARBA00023125"/>
    </source>
</evidence>
<dbReference type="GO" id="GO:0015074">
    <property type="term" value="P:DNA integration"/>
    <property type="evidence" value="ECO:0007669"/>
    <property type="project" value="InterPro"/>
</dbReference>
<name>A0A9D5S736_XYLRU</name>
<dbReference type="Proteomes" id="UP000806522">
    <property type="component" value="Unassembled WGS sequence"/>
</dbReference>
<keyword evidence="2" id="KW-0238">DNA-binding</keyword>
<dbReference type="Pfam" id="PF00589">
    <property type="entry name" value="Phage_integrase"/>
    <property type="match status" value="1"/>
</dbReference>
<evidence type="ECO:0000313" key="5">
    <source>
        <dbReference type="EMBL" id="MBE6269674.1"/>
    </source>
</evidence>
<comment type="similarity">
    <text evidence="1">Belongs to the 'phage' integrase family.</text>
</comment>
<evidence type="ECO:0000256" key="1">
    <source>
        <dbReference type="ARBA" id="ARBA00008857"/>
    </source>
</evidence>
<accession>A0A9D5S736</accession>
<dbReference type="Gene3D" id="1.10.443.10">
    <property type="entry name" value="Intergrase catalytic core"/>
    <property type="match status" value="1"/>
</dbReference>
<dbReference type="GO" id="GO:0006310">
    <property type="term" value="P:DNA recombination"/>
    <property type="evidence" value="ECO:0007669"/>
    <property type="project" value="UniProtKB-KW"/>
</dbReference>
<dbReference type="PANTHER" id="PTHR30349">
    <property type="entry name" value="PHAGE INTEGRASE-RELATED"/>
    <property type="match status" value="1"/>
</dbReference>
<evidence type="ECO:0000259" key="4">
    <source>
        <dbReference type="PROSITE" id="PS51898"/>
    </source>
</evidence>
<evidence type="ECO:0000313" key="6">
    <source>
        <dbReference type="Proteomes" id="UP000806522"/>
    </source>
</evidence>
<feature type="domain" description="Tyr recombinase" evidence="4">
    <location>
        <begin position="211"/>
        <end position="381"/>
    </location>
</feature>
<dbReference type="PANTHER" id="PTHR30349:SF64">
    <property type="entry name" value="PROPHAGE INTEGRASE INTD-RELATED"/>
    <property type="match status" value="1"/>
</dbReference>
<dbReference type="InterPro" id="IPR013762">
    <property type="entry name" value="Integrase-like_cat_sf"/>
</dbReference>
<dbReference type="GO" id="GO:0003677">
    <property type="term" value="F:DNA binding"/>
    <property type="evidence" value="ECO:0007669"/>
    <property type="project" value="UniProtKB-KW"/>
</dbReference>
<reference evidence="5" key="1">
    <citation type="submission" date="2019-04" db="EMBL/GenBank/DDBJ databases">
        <title>Evolution of Biomass-Degrading Anaerobic Consortia Revealed by Metagenomics.</title>
        <authorList>
            <person name="Peng X."/>
        </authorList>
    </citation>
    <scope>NUCLEOTIDE SEQUENCE</scope>
    <source>
        <strain evidence="5">SIG140</strain>
    </source>
</reference>
<protein>
    <submittedName>
        <fullName evidence="5">Site-specific integrase</fullName>
    </submittedName>
</protein>
<dbReference type="AlphaFoldDB" id="A0A9D5S736"/>
<dbReference type="CDD" id="cd01185">
    <property type="entry name" value="INTN1_C_like"/>
    <property type="match status" value="1"/>
</dbReference>
<gene>
    <name evidence="5" type="ORF">E7101_01825</name>
</gene>
<dbReference type="InterPro" id="IPR011010">
    <property type="entry name" value="DNA_brk_join_enz"/>
</dbReference>
<dbReference type="InterPro" id="IPR025269">
    <property type="entry name" value="SAM-like_dom"/>
</dbReference>
<organism evidence="5 6">
    <name type="scientific">Xylanibacter ruminicola</name>
    <name type="common">Prevotella ruminicola</name>
    <dbReference type="NCBI Taxonomy" id="839"/>
    <lineage>
        <taxon>Bacteria</taxon>
        <taxon>Pseudomonadati</taxon>
        <taxon>Bacteroidota</taxon>
        <taxon>Bacteroidia</taxon>
        <taxon>Bacteroidales</taxon>
        <taxon>Prevotellaceae</taxon>
        <taxon>Xylanibacter</taxon>
    </lineage>
</organism>
<dbReference type="Gene3D" id="1.10.150.130">
    <property type="match status" value="1"/>
</dbReference>
<evidence type="ECO:0000256" key="3">
    <source>
        <dbReference type="ARBA" id="ARBA00023172"/>
    </source>
</evidence>
<dbReference type="Pfam" id="PF13102">
    <property type="entry name" value="Phage_int_SAM_5"/>
    <property type="match status" value="1"/>
</dbReference>
<proteinExistence type="inferred from homology"/>
<keyword evidence="3" id="KW-0233">DNA recombination</keyword>
<dbReference type="InterPro" id="IPR050090">
    <property type="entry name" value="Tyrosine_recombinase_XerCD"/>
</dbReference>
<dbReference type="PROSITE" id="PS51898">
    <property type="entry name" value="TYR_RECOMBINASE"/>
    <property type="match status" value="1"/>
</dbReference>
<dbReference type="EMBL" id="SUYC01000001">
    <property type="protein sequence ID" value="MBE6269674.1"/>
    <property type="molecule type" value="Genomic_DNA"/>
</dbReference>
<sequence>MKKRVKVVFDRKGSVARTGYGKIELCIYFQAGERKYETVGTATPDEWEVAAQDKSVVAKIKHYEQIINAMLVLGEDLSIDNFNRHVYGAEVKDVETPDNKYMFMGHDQRQSFPDFIMEYLEKEGLSEGTSRHVKVVVESLKKSHMLQTFYDLTPANIIKYDDYLHAQNDKTLVTIWGYHKRLKKYTRILWRDQMIPNNPYDHVQLKRGKNKERRPLNEDELIKIRNAKLSDKLARVRDLFIFMAYTGLSYVDMCSFDFMTMTEKKGKVFYIDGARVKTGSKFFTPILPPAQAVLKKYNYQLPIISNQKLNDYLHVIQEKLDINKPITCHVARHSFATLLLTYDFPIDKVARALGHMDIKTTQIYAKILKKPMFQHTEQIVSAIR</sequence>
<dbReference type="InterPro" id="IPR002104">
    <property type="entry name" value="Integrase_catalytic"/>
</dbReference>
<dbReference type="SUPFAM" id="SSF56349">
    <property type="entry name" value="DNA breaking-rejoining enzymes"/>
    <property type="match status" value="1"/>
</dbReference>
<dbReference type="InterPro" id="IPR010998">
    <property type="entry name" value="Integrase_recombinase_N"/>
</dbReference>